<evidence type="ECO:0000259" key="2">
    <source>
        <dbReference type="PROSITE" id="PS51721"/>
    </source>
</evidence>
<dbReference type="EMBL" id="BRYA01000875">
    <property type="protein sequence ID" value="GMI34677.1"/>
    <property type="molecule type" value="Genomic_DNA"/>
</dbReference>
<dbReference type="SUPFAM" id="SSF52540">
    <property type="entry name" value="P-loop containing nucleoside triphosphate hydrolases"/>
    <property type="match status" value="1"/>
</dbReference>
<dbReference type="Gene3D" id="3.40.50.300">
    <property type="entry name" value="P-loop containing nucleotide triphosphate hydrolases"/>
    <property type="match status" value="1"/>
</dbReference>
<protein>
    <recommendedName>
        <fullName evidence="2">CP-type G domain-containing protein</fullName>
    </recommendedName>
</protein>
<dbReference type="PROSITE" id="PS51721">
    <property type="entry name" value="G_CP"/>
    <property type="match status" value="1"/>
</dbReference>
<proteinExistence type="predicted"/>
<organism evidence="3 4">
    <name type="scientific">Triparma columacea</name>
    <dbReference type="NCBI Taxonomy" id="722753"/>
    <lineage>
        <taxon>Eukaryota</taxon>
        <taxon>Sar</taxon>
        <taxon>Stramenopiles</taxon>
        <taxon>Ochrophyta</taxon>
        <taxon>Bolidophyceae</taxon>
        <taxon>Parmales</taxon>
        <taxon>Triparmaceae</taxon>
        <taxon>Triparma</taxon>
    </lineage>
</organism>
<dbReference type="InterPro" id="IPR030378">
    <property type="entry name" value="G_CP_dom"/>
</dbReference>
<keyword evidence="4" id="KW-1185">Reference proteome</keyword>
<evidence type="ECO:0000313" key="4">
    <source>
        <dbReference type="Proteomes" id="UP001165065"/>
    </source>
</evidence>
<reference evidence="4" key="1">
    <citation type="journal article" date="2023" name="Commun. Biol.">
        <title>Genome analysis of Parmales, the sister group of diatoms, reveals the evolutionary specialization of diatoms from phago-mixotrophs to photoautotrophs.</title>
        <authorList>
            <person name="Ban H."/>
            <person name="Sato S."/>
            <person name="Yoshikawa S."/>
            <person name="Yamada K."/>
            <person name="Nakamura Y."/>
            <person name="Ichinomiya M."/>
            <person name="Sato N."/>
            <person name="Blanc-Mathieu R."/>
            <person name="Endo H."/>
            <person name="Kuwata A."/>
            <person name="Ogata H."/>
        </authorList>
    </citation>
    <scope>NUCLEOTIDE SEQUENCE [LARGE SCALE GENOMIC DNA]</scope>
</reference>
<name>A0A9W7L5Y3_9STRA</name>
<dbReference type="InterPro" id="IPR050896">
    <property type="entry name" value="Mito_lipid_metab_GTPase"/>
</dbReference>
<feature type="region of interest" description="Disordered" evidence="1">
    <location>
        <begin position="1"/>
        <end position="92"/>
    </location>
</feature>
<feature type="compositionally biased region" description="Acidic residues" evidence="1">
    <location>
        <begin position="40"/>
        <end position="84"/>
    </location>
</feature>
<accession>A0A9W7L5Y3</accession>
<dbReference type="OrthoDB" id="1696305at2759"/>
<dbReference type="PANTHER" id="PTHR46434:SF1">
    <property type="entry name" value="GENETIC INTERACTOR OF PROHIBITINS 3, MITOCHONDRIAL"/>
    <property type="match status" value="1"/>
</dbReference>
<sequence>MAASEGVNIQNRQGVNKGGNEGGKDEMDNFTTFQIPADFDMGEEGEVDMDDDDDDLYDDDDDLYDDDDDLDFDDDLDLTDDLDFGESSSQDMESRITAAKAAASKGYVTSKTDNDNLDTFVDLNPDLNPNTTNELDKLVEEAAFESRVFQVSGTSTLGLNCPGCGVEFQATSELEVGYLPPDKYEAVLREVEIRRGGGGEDEEEENTWTAEDEVEWLLHGGDSTGLEKVGEGGEEEVGGVEEERREGEEMGMMKGTFKPPICQRCHGLKNFGRAPTHLTSSDPSKSLLTPLHFSAILTKALTPSVLRSNVVVILVDLFDFTTKGALSTLDNIIGDDKGANVILGVNKSDLFPRNTLTPLRAESWVRRELRIAGINCIKGEKGDVRLISALTGFGVQSLISKISGLMNEHNLDGVYVVGGANVGKSTLLNKMVGGKRGEGKATESQLPGTTLDILKLKLKDGKFLYDTPGLLVPGSITTLLSTSELKLVCPKKRVTAKTFRVSPGGCVMLGGLARVDLHKDAKPFLLTFYVGNEVDLHPTRTDKSEDVLKRQVGKMLKPPIVEGDDDESRLERIGMLGGMEEHIYTIHGKGWKEAAADLTIRGLGWFSVTGSGDAKIKVTVPKGVEVNMREESLMPKDVWQNTGKFTGHKMIKKGKPQKGTRKPRTKKKGGN</sequence>
<dbReference type="GO" id="GO:0005739">
    <property type="term" value="C:mitochondrion"/>
    <property type="evidence" value="ECO:0007669"/>
    <property type="project" value="TreeGrafter"/>
</dbReference>
<dbReference type="InterPro" id="IPR006073">
    <property type="entry name" value="GTP-bd"/>
</dbReference>
<comment type="caution">
    <text evidence="3">The sequence shown here is derived from an EMBL/GenBank/DDBJ whole genome shotgun (WGS) entry which is preliminary data.</text>
</comment>
<feature type="compositionally biased region" description="Basic residues" evidence="1">
    <location>
        <begin position="646"/>
        <end position="671"/>
    </location>
</feature>
<dbReference type="Pfam" id="PF21516">
    <property type="entry name" value="YqeH-like_C"/>
    <property type="match status" value="1"/>
</dbReference>
<dbReference type="AlphaFoldDB" id="A0A9W7L5Y3"/>
<dbReference type="Pfam" id="PF01926">
    <property type="entry name" value="MMR_HSR1"/>
    <property type="match status" value="1"/>
</dbReference>
<dbReference type="Proteomes" id="UP001165065">
    <property type="component" value="Unassembled WGS sequence"/>
</dbReference>
<evidence type="ECO:0000313" key="3">
    <source>
        <dbReference type="EMBL" id="GMI34677.1"/>
    </source>
</evidence>
<dbReference type="CDD" id="cd00882">
    <property type="entry name" value="Ras_like_GTPase"/>
    <property type="match status" value="1"/>
</dbReference>
<dbReference type="GO" id="GO:0005525">
    <property type="term" value="F:GTP binding"/>
    <property type="evidence" value="ECO:0007669"/>
    <property type="project" value="InterPro"/>
</dbReference>
<gene>
    <name evidence="3" type="ORF">TrCOL_g11701</name>
</gene>
<dbReference type="PANTHER" id="PTHR46434">
    <property type="entry name" value="GENETIC INTERACTOR OF PROHIBITINS 3, MITOCHONDRIAL"/>
    <property type="match status" value="1"/>
</dbReference>
<dbReference type="CDD" id="cd01855">
    <property type="entry name" value="YqeH"/>
    <property type="match status" value="1"/>
</dbReference>
<dbReference type="InterPro" id="IPR048422">
    <property type="entry name" value="NOA1/YqeH-like_C"/>
</dbReference>
<feature type="domain" description="CP-type G" evidence="2">
    <location>
        <begin position="294"/>
        <end position="473"/>
    </location>
</feature>
<dbReference type="InterPro" id="IPR027417">
    <property type="entry name" value="P-loop_NTPase"/>
</dbReference>
<feature type="region of interest" description="Disordered" evidence="1">
    <location>
        <begin position="222"/>
        <end position="249"/>
    </location>
</feature>
<feature type="region of interest" description="Disordered" evidence="1">
    <location>
        <begin position="640"/>
        <end position="671"/>
    </location>
</feature>
<evidence type="ECO:0000256" key="1">
    <source>
        <dbReference type="SAM" id="MobiDB-lite"/>
    </source>
</evidence>